<feature type="region of interest" description="Disordered" evidence="1">
    <location>
        <begin position="64"/>
        <end position="86"/>
    </location>
</feature>
<accession>A0A420Y6D9</accession>
<dbReference type="InterPro" id="IPR035979">
    <property type="entry name" value="RBD_domain_sf"/>
</dbReference>
<dbReference type="AlphaFoldDB" id="A0A420Y6D9"/>
<evidence type="ECO:0000256" key="1">
    <source>
        <dbReference type="SAM" id="MobiDB-lite"/>
    </source>
</evidence>
<name>A0A420Y6D9_9PEZI</name>
<comment type="caution">
    <text evidence="2">The sequence shown here is derived from an EMBL/GenBank/DDBJ whole genome shotgun (WGS) entry which is preliminary data.</text>
</comment>
<proteinExistence type="predicted"/>
<feature type="compositionally biased region" description="Basic and acidic residues" evidence="1">
    <location>
        <begin position="75"/>
        <end position="86"/>
    </location>
</feature>
<sequence>MSDTASSLPLAFVFAGELNENVKEANGQLEIVVKAASEPLLEFEELKLFMAKPSDEEIYRFKRAEEEEEQADTAIKQDEEKDDGKASDDIIHEVLEQILDSVVQSVEEEEEMAKALKMLEEEFDFWTPDGVEDCFPYRQAAASQEPTAPSSSAAGPLAVLPSRSEWATLKQEQAAHAAWANRNADQFDDMMAALLTPSRAGPPLPSPRDPTCKRLVMGNLSAWMDEGWIRETLAWEVNEVGVLVRVARDGIHHQGYALLEFGSNSGAWKAMRLHGQPMPKPSTAAYHFVWMEEEEGGPRPVRAKL</sequence>
<gene>
    <name evidence="2" type="ORF">DL546_006128</name>
</gene>
<dbReference type="GO" id="GO:0003676">
    <property type="term" value="F:nucleic acid binding"/>
    <property type="evidence" value="ECO:0007669"/>
    <property type="project" value="InterPro"/>
</dbReference>
<keyword evidence="3" id="KW-1185">Reference proteome</keyword>
<evidence type="ECO:0000313" key="3">
    <source>
        <dbReference type="Proteomes" id="UP000275385"/>
    </source>
</evidence>
<protein>
    <recommendedName>
        <fullName evidence="4">RRM domain-containing protein</fullName>
    </recommendedName>
</protein>
<dbReference type="Proteomes" id="UP000275385">
    <property type="component" value="Unassembled WGS sequence"/>
</dbReference>
<dbReference type="Gene3D" id="3.30.70.330">
    <property type="match status" value="1"/>
</dbReference>
<reference evidence="2 3" key="1">
    <citation type="submission" date="2018-08" db="EMBL/GenBank/DDBJ databases">
        <title>Draft genome of the lignicolous fungus Coniochaeta pulveracea.</title>
        <authorList>
            <person name="Borstlap C.J."/>
            <person name="De Witt R.N."/>
            <person name="Botha A."/>
            <person name="Volschenk H."/>
        </authorList>
    </citation>
    <scope>NUCLEOTIDE SEQUENCE [LARGE SCALE GENOMIC DNA]</scope>
    <source>
        <strain evidence="2 3">CAB683</strain>
    </source>
</reference>
<dbReference type="EMBL" id="QVQW01000043">
    <property type="protein sequence ID" value="RKU43442.1"/>
    <property type="molecule type" value="Genomic_DNA"/>
</dbReference>
<organism evidence="2 3">
    <name type="scientific">Coniochaeta pulveracea</name>
    <dbReference type="NCBI Taxonomy" id="177199"/>
    <lineage>
        <taxon>Eukaryota</taxon>
        <taxon>Fungi</taxon>
        <taxon>Dikarya</taxon>
        <taxon>Ascomycota</taxon>
        <taxon>Pezizomycotina</taxon>
        <taxon>Sordariomycetes</taxon>
        <taxon>Sordariomycetidae</taxon>
        <taxon>Coniochaetales</taxon>
        <taxon>Coniochaetaceae</taxon>
        <taxon>Coniochaeta</taxon>
    </lineage>
</organism>
<evidence type="ECO:0008006" key="4">
    <source>
        <dbReference type="Google" id="ProtNLM"/>
    </source>
</evidence>
<evidence type="ECO:0000313" key="2">
    <source>
        <dbReference type="EMBL" id="RKU43442.1"/>
    </source>
</evidence>
<dbReference type="SUPFAM" id="SSF54928">
    <property type="entry name" value="RNA-binding domain, RBD"/>
    <property type="match status" value="1"/>
</dbReference>
<dbReference type="InterPro" id="IPR012677">
    <property type="entry name" value="Nucleotide-bd_a/b_plait_sf"/>
</dbReference>